<reference evidence="2 3" key="1">
    <citation type="submission" date="2018-01" db="EMBL/GenBank/DDBJ databases">
        <title>Genome sequence of a Cantenovulum-like bacteria.</title>
        <authorList>
            <person name="Tan W.R."/>
            <person name="Lau N.-S."/>
            <person name="Go F."/>
            <person name="Amirul A.-A.A."/>
        </authorList>
    </citation>
    <scope>NUCLEOTIDE SEQUENCE [LARGE SCALE GENOMIC DNA]</scope>
    <source>
        <strain evidence="2 3">CCB-QB4</strain>
    </source>
</reference>
<proteinExistence type="predicted"/>
<sequence>MKLKLNTVALSVLLVSLGANADNNKLANFDQSAAQVNNAKKYELNGEIKINDAGEITEHSSLPEYMRGLDTAEFEQIMAKALEDYYLTGEYNFPIAPGDELWGKLSLSQRVQVSTVPEEVLSVISTEQLVELLQENPNASNMLAYNSIEEGFSKTSGKSNVMAELVKRQDNTDVLVKKYSETNVDKPVPGQKLRKSKAFKQSLLELALSHPEIFEVASKDHRLLTKFAAKLEKKLANNDDYMPHDLKASEVFLKKALTQNGYLGAKANSEYAQIADQLLPKDAKKGADGKVQLTYKQYLRWLAKIGKKNANNIKEGK</sequence>
<evidence type="ECO:0000256" key="1">
    <source>
        <dbReference type="SAM" id="SignalP"/>
    </source>
</evidence>
<dbReference type="KEGG" id="cate:C2869_18690"/>
<feature type="signal peptide" evidence="1">
    <location>
        <begin position="1"/>
        <end position="21"/>
    </location>
</feature>
<keyword evidence="1" id="KW-0732">Signal</keyword>
<dbReference type="Proteomes" id="UP000244441">
    <property type="component" value="Chromosome"/>
</dbReference>
<gene>
    <name evidence="2" type="ORF">C2869_18690</name>
</gene>
<dbReference type="EMBL" id="CP026604">
    <property type="protein sequence ID" value="AWB68309.1"/>
    <property type="molecule type" value="Genomic_DNA"/>
</dbReference>
<feature type="chain" id="PRO_5015546236" evidence="1">
    <location>
        <begin position="22"/>
        <end position="317"/>
    </location>
</feature>
<name>A0A2S0VVR9_9ALTE</name>
<accession>A0A2S0VVR9</accession>
<protein>
    <submittedName>
        <fullName evidence="2">Uncharacterized protein</fullName>
    </submittedName>
</protein>
<keyword evidence="3" id="KW-1185">Reference proteome</keyword>
<dbReference type="AlphaFoldDB" id="A0A2S0VVR9"/>
<dbReference type="OrthoDB" id="883074at2"/>
<evidence type="ECO:0000313" key="3">
    <source>
        <dbReference type="Proteomes" id="UP000244441"/>
    </source>
</evidence>
<organism evidence="2 3">
    <name type="scientific">Saccharobesus litoralis</name>
    <dbReference type="NCBI Taxonomy" id="2172099"/>
    <lineage>
        <taxon>Bacteria</taxon>
        <taxon>Pseudomonadati</taxon>
        <taxon>Pseudomonadota</taxon>
        <taxon>Gammaproteobacteria</taxon>
        <taxon>Alteromonadales</taxon>
        <taxon>Alteromonadaceae</taxon>
        <taxon>Saccharobesus</taxon>
    </lineage>
</organism>
<evidence type="ECO:0000313" key="2">
    <source>
        <dbReference type="EMBL" id="AWB68309.1"/>
    </source>
</evidence>
<dbReference type="RefSeq" id="WP_108604372.1">
    <property type="nucleotide sequence ID" value="NZ_CP026604.1"/>
</dbReference>